<dbReference type="RefSeq" id="WP_196476469.1">
    <property type="nucleotide sequence ID" value="NZ_JACFYX020000009.1"/>
</dbReference>
<evidence type="ECO:0000313" key="3">
    <source>
        <dbReference type="Proteomes" id="UP000596932"/>
    </source>
</evidence>
<gene>
    <name evidence="2" type="ORF">H3221_20160</name>
</gene>
<feature type="region of interest" description="Disordered" evidence="1">
    <location>
        <begin position="23"/>
        <end position="43"/>
    </location>
</feature>
<sequence length="123" mass="13123">MKQPSQTVHLHINLLPPPYKGEVSIRPYSPAEPAQGHEQADSFGAEERVAGITPGISLSNGVPLGATVKDKVTGFEGIATSRTVYLFGSSRIGVEAAVGLDSSPRHEYIEEDRLQILENGVGK</sequence>
<comment type="caution">
    <text evidence="2">The sequence shown here is derived from an EMBL/GenBank/DDBJ whole genome shotgun (WGS) entry which is preliminary data.</text>
</comment>
<dbReference type="EMBL" id="JACFYX010000022">
    <property type="protein sequence ID" value="MBG0837435.1"/>
    <property type="molecule type" value="Genomic_DNA"/>
</dbReference>
<proteinExistence type="predicted"/>
<evidence type="ECO:0000256" key="1">
    <source>
        <dbReference type="SAM" id="MobiDB-lite"/>
    </source>
</evidence>
<organism evidence="2 3">
    <name type="scientific">Pseudomonas chaetocerotis</name>
    <dbReference type="NCBI Taxonomy" id="2758695"/>
    <lineage>
        <taxon>Bacteria</taxon>
        <taxon>Pseudomonadati</taxon>
        <taxon>Pseudomonadota</taxon>
        <taxon>Gammaproteobacteria</taxon>
        <taxon>Pseudomonadales</taxon>
        <taxon>Pseudomonadaceae</taxon>
        <taxon>Pseudomonas</taxon>
    </lineage>
</organism>
<dbReference type="AlphaFoldDB" id="A0A931D853"/>
<evidence type="ECO:0000313" key="2">
    <source>
        <dbReference type="EMBL" id="MBG0837435.1"/>
    </source>
</evidence>
<reference evidence="2" key="1">
    <citation type="submission" date="2020-07" db="EMBL/GenBank/DDBJ databases">
        <title>Pseudomonas chaetoceroseae sp. nov., a new member of the Pseudomonas oleovorans group isolated from a culture of Chaetoceros calcitrans.</title>
        <authorList>
            <person name="Girard L."/>
            <person name="Lood C."/>
            <person name="De Mot R."/>
            <person name="Baudart J."/>
        </authorList>
    </citation>
    <scope>NUCLEOTIDE SEQUENCE</scope>
    <source>
        <strain evidence="2">536</strain>
    </source>
</reference>
<dbReference type="Proteomes" id="UP000596932">
    <property type="component" value="Unassembled WGS sequence"/>
</dbReference>
<protein>
    <submittedName>
        <fullName evidence="2">Uncharacterized protein</fullName>
    </submittedName>
</protein>
<keyword evidence="3" id="KW-1185">Reference proteome</keyword>
<name>A0A931D853_9PSED</name>
<accession>A0A931D853</accession>